<dbReference type="GO" id="GO:0005634">
    <property type="term" value="C:nucleus"/>
    <property type="evidence" value="ECO:0007669"/>
    <property type="project" value="InterPro"/>
</dbReference>
<dbReference type="Gene3D" id="1.25.40.10">
    <property type="entry name" value="Tetratricopeptide repeat domain"/>
    <property type="match status" value="1"/>
</dbReference>
<reference evidence="6" key="1">
    <citation type="submission" date="2020-01" db="EMBL/GenBank/DDBJ databases">
        <title>Genome sequence of Kobresia littledalei, the first chromosome-level genome in the family Cyperaceae.</title>
        <authorList>
            <person name="Qu G."/>
        </authorList>
    </citation>
    <scope>NUCLEOTIDE SEQUENCE</scope>
    <source>
        <strain evidence="6">C.B.Clarke</strain>
        <tissue evidence="6">Leaf</tissue>
    </source>
</reference>
<dbReference type="InterPro" id="IPR030397">
    <property type="entry name" value="SEPARIN_core_dom"/>
</dbReference>
<evidence type="ECO:0000256" key="3">
    <source>
        <dbReference type="ARBA" id="ARBA00022801"/>
    </source>
</evidence>
<organism evidence="6 7">
    <name type="scientific">Carex littledalei</name>
    <dbReference type="NCBI Taxonomy" id="544730"/>
    <lineage>
        <taxon>Eukaryota</taxon>
        <taxon>Viridiplantae</taxon>
        <taxon>Streptophyta</taxon>
        <taxon>Embryophyta</taxon>
        <taxon>Tracheophyta</taxon>
        <taxon>Spermatophyta</taxon>
        <taxon>Magnoliopsida</taxon>
        <taxon>Liliopsida</taxon>
        <taxon>Poales</taxon>
        <taxon>Cyperaceae</taxon>
        <taxon>Cyperoideae</taxon>
        <taxon>Cariceae</taxon>
        <taxon>Carex</taxon>
        <taxon>Carex subgen. Euthyceras</taxon>
    </lineage>
</organism>
<comment type="caution">
    <text evidence="6">The sequence shown here is derived from an EMBL/GenBank/DDBJ whole genome shotgun (WGS) entry which is preliminary data.</text>
</comment>
<evidence type="ECO:0000256" key="4">
    <source>
        <dbReference type="ARBA" id="ARBA00022829"/>
    </source>
</evidence>
<dbReference type="Pfam" id="PF25113">
    <property type="entry name" value="TPR_ESP1_2nd"/>
    <property type="match status" value="1"/>
</dbReference>
<evidence type="ECO:0000256" key="2">
    <source>
        <dbReference type="ARBA" id="ARBA00012489"/>
    </source>
</evidence>
<keyword evidence="3" id="KW-0378">Hydrolase</keyword>
<dbReference type="Pfam" id="PF03568">
    <property type="entry name" value="Separin_C"/>
    <property type="match status" value="1"/>
</dbReference>
<gene>
    <name evidence="6" type="ORF">FCM35_KLT10681</name>
</gene>
<proteinExistence type="predicted"/>
<name>A0A833VHT1_9POAL</name>
<dbReference type="Pfam" id="PF25110">
    <property type="entry name" value="TPR_ESP1"/>
    <property type="match status" value="1"/>
</dbReference>
<dbReference type="GO" id="GO:0005737">
    <property type="term" value="C:cytoplasm"/>
    <property type="evidence" value="ECO:0007669"/>
    <property type="project" value="TreeGrafter"/>
</dbReference>
<dbReference type="InterPro" id="IPR056932">
    <property type="entry name" value="TPR_ESP1_2nd"/>
</dbReference>
<dbReference type="EC" id="3.4.22.49" evidence="2"/>
<dbReference type="InterPro" id="IPR011990">
    <property type="entry name" value="TPR-like_helical_dom_sf"/>
</dbReference>
<evidence type="ECO:0000313" key="7">
    <source>
        <dbReference type="Proteomes" id="UP000623129"/>
    </source>
</evidence>
<dbReference type="EMBL" id="SWLB01000021">
    <property type="protein sequence ID" value="KAF3324524.1"/>
    <property type="molecule type" value="Genomic_DNA"/>
</dbReference>
<dbReference type="PANTHER" id="PTHR12792">
    <property type="entry name" value="EXTRA SPINDLE POLES 1-RELATED"/>
    <property type="match status" value="1"/>
</dbReference>
<keyword evidence="4" id="KW-0159">Chromosome partition</keyword>
<evidence type="ECO:0000259" key="5">
    <source>
        <dbReference type="PROSITE" id="PS51700"/>
    </source>
</evidence>
<dbReference type="GO" id="GO:0072686">
    <property type="term" value="C:mitotic spindle"/>
    <property type="evidence" value="ECO:0007669"/>
    <property type="project" value="TreeGrafter"/>
</dbReference>
<keyword evidence="7" id="KW-1185">Reference proteome</keyword>
<dbReference type="InterPro" id="IPR056933">
    <property type="entry name" value="TPR_ESP1"/>
</dbReference>
<evidence type="ECO:0000313" key="6">
    <source>
        <dbReference type="EMBL" id="KAF3324524.1"/>
    </source>
</evidence>
<dbReference type="PANTHER" id="PTHR12792:SF0">
    <property type="entry name" value="SEPARIN"/>
    <property type="match status" value="1"/>
</dbReference>
<dbReference type="Proteomes" id="UP000623129">
    <property type="component" value="Unassembled WGS sequence"/>
</dbReference>
<feature type="domain" description="Peptidase C50" evidence="5">
    <location>
        <begin position="1890"/>
        <end position="1984"/>
    </location>
</feature>
<evidence type="ECO:0000256" key="1">
    <source>
        <dbReference type="ARBA" id="ARBA00000451"/>
    </source>
</evidence>
<accession>A0A833VHT1</accession>
<protein>
    <recommendedName>
        <fullName evidence="2">separase</fullName>
        <ecNumber evidence="2">3.4.22.49</ecNumber>
    </recommendedName>
</protein>
<dbReference type="OrthoDB" id="692727at2759"/>
<comment type="catalytic activity">
    <reaction evidence="1">
        <text>All bonds known to be hydrolyzed by this endopeptidase have arginine in P1 and an acidic residue in P4. P6 is often occupied by an acidic residue or by a hydroxy-amino-acid residue, the phosphorylation of which enhances cleavage.</text>
        <dbReference type="EC" id="3.4.22.49"/>
    </reaction>
</comment>
<dbReference type="GO" id="GO:0051307">
    <property type="term" value="P:meiotic chromosome separation"/>
    <property type="evidence" value="ECO:0007669"/>
    <property type="project" value="TreeGrafter"/>
</dbReference>
<dbReference type="GO" id="GO:0006508">
    <property type="term" value="P:proteolysis"/>
    <property type="evidence" value="ECO:0007669"/>
    <property type="project" value="InterPro"/>
</dbReference>
<dbReference type="GO" id="GO:0004197">
    <property type="term" value="F:cysteine-type endopeptidase activity"/>
    <property type="evidence" value="ECO:0007669"/>
    <property type="project" value="InterPro"/>
</dbReference>
<sequence length="2107" mass="237877">MDATASSLLASLQQGADHHGLHSRFSSYLRPFSDSKSSTSARSLAKRFLSFICKALNLLPALLRETSNVEERDNELLEIYELVLECFGCLLPVLEGEPYMLHLHRGVFVRCLVTTGKYEKAEAEAVMLLEDLISALAPAGKVGRSKNGKGRGAEPQILFPDPKIVGTDDSGITTLIIDIIISLCNCAFNSKSKKPGAYLRILALVEQVQPWIRLLDHEAAKRNRLRFLRPLYTCAAFLTSECTSFDRDLVTRFCITMLRECASCSFNQLTISASKICSRVDLNWDDGPSIFLDVLRIALELSLCECKDQVAKGAKEFLDLLSSTSDILYDAQPNICKLASDTLNDHVQKFVKLFPPVGLILSLYSAALYFKSTIPLSQTGDNTPISSYATILSSQKELQSLLASVETLSSYFSEKKGGDGNASGLFLAYLDALEFLCQVLLPCAKTGWRHFCSEGKDFPNSSNWSNIFEVLQEFCSSAINAFRATTKNDVDKERTDRKRKLLLESLVSGFKICFFSAIPYEMCSDSISIVLSSEWVSLTELKYFVSSLSNTGQTLYQIRSHVKQAPVSVALKLYCEAVLANLRRICHNYSVKSSDISNDSLKNINETVSDGYKRIGSIILLFHECHPGDITSIADITVRTLFEMSLVDDLHRIQSNSFSLVKEWVKVLCKEYNDADKKYDAPFLYHLLMKKKDKQNLSRMSLGRIIEKELLVYQQLESRYPNLCKIMQEKVIKVLLEDLYSEKDSFLERSRILVAKARYLRASGVDGLKGSLDCLFEAISLLRDAKSDSCKGQALAYHQLATAYCLHAQCAQEDKLDFEVILGEIDSALDLWLGIDIEHYTCSDGGFEQEVTNMVPMLCSLIDLLSIKGCYKHHSRICKLMAKTFKHESIPVEKLFALLFSDRRLGHTNCGVQMDVELISDALQNCDASAHLTKFWASCLEGHNPSLSMFAQSMLLNCLVFPEVNEKGFEKSLQCKIGIKEIKQIAFSLISDPKPPSRSAFIAGYLYYDLSHRLLSEGKLFEALSYAEKALDLRTKLLHRKFMYFHKKPYDVHLQTRDSVATEMWPDFTRAHIILDSFRSPWIVLRCYLESTFQVGSIYESIGNGAEAEFMFRTGKEISHLQVLHSFEITFASSLGQLYRKWQLWDMADSELKSAQMLLQKSKPALSCGNCRMFLETTVNLQLGDLLYSRFKNSFQNRSLHTLEDALCTYQSAFDKLDCDKLEFFKMEEAETNEQLNSTCKFCMLLKQPAESDLNKKASRNHKATLKDLYSDTKKPTRTTRARSCKTSTVTEIKEEPAIEFNNSKKMGKKPSSKCYGDGASYKRVCWACLMNRALDSGSLTNLLHLGVEFRRSSFLLLLQLKIARMSGAQGVKSNVHEIHSLYRKCILLLFSRSPGADSSEVHARQLMELIVDEQWKALSINRALILYNMSLFMLKYCLSDQCRDACCTLANFQIQDVLTWLLRAFILSREFPLLLQKVSRLLASTLILSTVDRSIPLPLHLDKSLSLNHWTSYFHQASISTSLDTLYQHAMNKIPPNVRFSLFLCFFILFLFQILLFPFENISQLEEHVGCFFKKLPDVPIICISMIGGDYASLLEETLILPSFCPAWVMLSKIDSTNRPITMLLPADKIREVKHDLETCKQTDNIQQTKEWQCPWGHTVLDHVAPSFKLLMKENLLSSHETVKQKFWVWRTEINNRLGSLLRNIDESWFGPWSCLLRGYPINDQNKELLVPTLINHLESLISSEVNPSLVKAILGGSESLVDAKACISQLISYGESFGHGGFCGEDRFRAFSASRGLDSEIPDSIVKVLEDAFCGPVPVNREPVIFVLDTDVQMLPWESIPGLRRQEVYRMPSIGSIFLTLDKNYQRHKEKEREELLLGNSYFPKVDPFDTYYLLNPSGDLKDTEDNLKLWLEGLNFKGKTRVAQTSEELALVLRNHDMFFYFGHGSGTQYISRHEIEKLEIHAAALLMGCSSGVLTCKGSYAPQGAPLSYLFAGSPAVIANLWDITDRDIDKFSKGVVNSWLQNEGEVRAVSCSACAIIEEPRRGRGRKTQANGHGSNRRLCKGCTTRRIASTIGKARDMCKLDMLTGAAPVCYGVPTVLRRKS</sequence>
<dbReference type="InterPro" id="IPR005314">
    <property type="entry name" value="Peptidase_C50"/>
</dbReference>
<dbReference type="PROSITE" id="PS51700">
    <property type="entry name" value="SEPARIN"/>
    <property type="match status" value="1"/>
</dbReference>